<keyword evidence="2" id="KW-1185">Reference proteome</keyword>
<comment type="caution">
    <text evidence="1">The sequence shown here is derived from an EMBL/GenBank/DDBJ whole genome shotgun (WGS) entry which is preliminary data.</text>
</comment>
<proteinExistence type="predicted"/>
<sequence length="128" mass="14929">MNIYHFCAAQHKDSIMHEGLTLGQFPKLVDGVYKLIPRCQWLTTEPDPRKQSWATRNLIDYSRTAYRLTVNIPDNYRKKLIRAIDFVADMPEEAQQIVTGWDGSDKWYIYRGIIPAKWIVGCHRMEGG</sequence>
<dbReference type="RefSeq" id="WP_135659723.1">
    <property type="nucleotide sequence ID" value="NZ_JAJUFJ010000003.1"/>
</dbReference>
<dbReference type="EMBL" id="SRMQ01000007">
    <property type="protein sequence ID" value="TGJ76210.1"/>
    <property type="molecule type" value="Genomic_DNA"/>
</dbReference>
<dbReference type="Proteomes" id="UP000297714">
    <property type="component" value="Unassembled WGS sequence"/>
</dbReference>
<name>A0A4Z0YB66_9FIRM</name>
<dbReference type="AlphaFoldDB" id="A0A4Z0YB66"/>
<organism evidence="1 2">
    <name type="scientific">Caproiciproducens galactitolivorans</name>
    <dbReference type="NCBI Taxonomy" id="642589"/>
    <lineage>
        <taxon>Bacteria</taxon>
        <taxon>Bacillati</taxon>
        <taxon>Bacillota</taxon>
        <taxon>Clostridia</taxon>
        <taxon>Eubacteriales</taxon>
        <taxon>Acutalibacteraceae</taxon>
        <taxon>Caproiciproducens</taxon>
    </lineage>
</organism>
<evidence type="ECO:0000313" key="2">
    <source>
        <dbReference type="Proteomes" id="UP000297714"/>
    </source>
</evidence>
<protein>
    <submittedName>
        <fullName evidence="1">Uncharacterized protein</fullName>
    </submittedName>
</protein>
<reference evidence="1 2" key="1">
    <citation type="submission" date="2019-04" db="EMBL/GenBank/DDBJ databases">
        <authorList>
            <person name="Poehlein A."/>
            <person name="Bengelsdorf F.R."/>
            <person name="Duerre P."/>
            <person name="Daniel R."/>
        </authorList>
    </citation>
    <scope>NUCLEOTIDE SEQUENCE [LARGE SCALE GENOMIC DNA]</scope>
    <source>
        <strain evidence="1 2">BS-1</strain>
    </source>
</reference>
<gene>
    <name evidence="1" type="ORF">CAGA_16710</name>
</gene>
<evidence type="ECO:0000313" key="1">
    <source>
        <dbReference type="EMBL" id="TGJ76210.1"/>
    </source>
</evidence>
<accession>A0A4Z0YB66</accession>